<accession>A0A8X6TXG0</accession>
<proteinExistence type="predicted"/>
<feature type="transmembrane region" description="Helical" evidence="1">
    <location>
        <begin position="6"/>
        <end position="29"/>
    </location>
</feature>
<keyword evidence="1" id="KW-1133">Transmembrane helix</keyword>
<gene>
    <name evidence="2" type="primary">faah2a_22</name>
    <name evidence="2" type="ORF">NPIL_146481</name>
</gene>
<dbReference type="PANTHER" id="PTHR43372">
    <property type="entry name" value="FATTY-ACID AMIDE HYDROLASE"/>
    <property type="match status" value="1"/>
</dbReference>
<dbReference type="AlphaFoldDB" id="A0A8X6TXG0"/>
<comment type="caution">
    <text evidence="2">The sequence shown here is derived from an EMBL/GenBank/DDBJ whole genome shotgun (WGS) entry which is preliminary data.</text>
</comment>
<dbReference type="InterPro" id="IPR052739">
    <property type="entry name" value="FAAH2"/>
</dbReference>
<dbReference type="Proteomes" id="UP000887013">
    <property type="component" value="Unassembled WGS sequence"/>
</dbReference>
<reference evidence="2" key="1">
    <citation type="submission" date="2020-08" db="EMBL/GenBank/DDBJ databases">
        <title>Multicomponent nature underlies the extraordinary mechanical properties of spider dragline silk.</title>
        <authorList>
            <person name="Kono N."/>
            <person name="Nakamura H."/>
            <person name="Mori M."/>
            <person name="Yoshida Y."/>
            <person name="Ohtoshi R."/>
            <person name="Malay A.D."/>
            <person name="Moran D.A.P."/>
            <person name="Tomita M."/>
            <person name="Numata K."/>
            <person name="Arakawa K."/>
        </authorList>
    </citation>
    <scope>NUCLEOTIDE SEQUENCE</scope>
</reference>
<keyword evidence="2" id="KW-0378">Hydrolase</keyword>
<dbReference type="GO" id="GO:0016787">
    <property type="term" value="F:hydrolase activity"/>
    <property type="evidence" value="ECO:0007669"/>
    <property type="project" value="UniProtKB-KW"/>
</dbReference>
<protein>
    <submittedName>
        <fullName evidence="2">Fatty-acid amide hydrolase 2-A</fullName>
    </submittedName>
</protein>
<dbReference type="PANTHER" id="PTHR43372:SF4">
    <property type="entry name" value="FATTY-ACID AMIDE HYDROLASE 2"/>
    <property type="match status" value="1"/>
</dbReference>
<evidence type="ECO:0000256" key="1">
    <source>
        <dbReference type="SAM" id="Phobius"/>
    </source>
</evidence>
<dbReference type="SUPFAM" id="SSF75304">
    <property type="entry name" value="Amidase signature (AS) enzymes"/>
    <property type="match status" value="1"/>
</dbReference>
<keyword evidence="1" id="KW-0812">Transmembrane</keyword>
<evidence type="ECO:0000313" key="3">
    <source>
        <dbReference type="Proteomes" id="UP000887013"/>
    </source>
</evidence>
<dbReference type="InterPro" id="IPR036928">
    <property type="entry name" value="AS_sf"/>
</dbReference>
<dbReference type="Gene3D" id="3.90.1300.10">
    <property type="entry name" value="Amidase signature (AS) domain"/>
    <property type="match status" value="1"/>
</dbReference>
<dbReference type="GO" id="GO:0012505">
    <property type="term" value="C:endomembrane system"/>
    <property type="evidence" value="ECO:0007669"/>
    <property type="project" value="TreeGrafter"/>
</dbReference>
<keyword evidence="1" id="KW-0472">Membrane</keyword>
<sequence length="150" mass="17211">MMPLWFWFFHITCAIARFIVHYTCALFYCGKGKVVPRVRNPLLLKSATQLAAEIREGKIKSEDVVHAYMERISEVEPYINSTVDRCFSAALEEAKNVDILISSEKYSKEQLAQEKPLLGVPFSVKVLLIVKATIEKATFQEVISRERKKE</sequence>
<dbReference type="OrthoDB" id="6428749at2759"/>
<keyword evidence="3" id="KW-1185">Reference proteome</keyword>
<dbReference type="EMBL" id="BMAW01115722">
    <property type="protein sequence ID" value="GFT67316.1"/>
    <property type="molecule type" value="Genomic_DNA"/>
</dbReference>
<organism evidence="2 3">
    <name type="scientific">Nephila pilipes</name>
    <name type="common">Giant wood spider</name>
    <name type="synonym">Nephila maculata</name>
    <dbReference type="NCBI Taxonomy" id="299642"/>
    <lineage>
        <taxon>Eukaryota</taxon>
        <taxon>Metazoa</taxon>
        <taxon>Ecdysozoa</taxon>
        <taxon>Arthropoda</taxon>
        <taxon>Chelicerata</taxon>
        <taxon>Arachnida</taxon>
        <taxon>Araneae</taxon>
        <taxon>Araneomorphae</taxon>
        <taxon>Entelegynae</taxon>
        <taxon>Araneoidea</taxon>
        <taxon>Nephilidae</taxon>
        <taxon>Nephila</taxon>
    </lineage>
</organism>
<name>A0A8X6TXG0_NEPPI</name>
<evidence type="ECO:0000313" key="2">
    <source>
        <dbReference type="EMBL" id="GFT67316.1"/>
    </source>
</evidence>